<dbReference type="Gene3D" id="1.10.287.1060">
    <property type="entry name" value="ESAT-6-like"/>
    <property type="match status" value="1"/>
</dbReference>
<organism evidence="1 2">
    <name type="scientific">Nocardia puris</name>
    <dbReference type="NCBI Taxonomy" id="208602"/>
    <lineage>
        <taxon>Bacteria</taxon>
        <taxon>Bacillati</taxon>
        <taxon>Actinomycetota</taxon>
        <taxon>Actinomycetes</taxon>
        <taxon>Mycobacteriales</taxon>
        <taxon>Nocardiaceae</taxon>
        <taxon>Nocardia</taxon>
    </lineage>
</organism>
<dbReference type="OrthoDB" id="4247883at2"/>
<proteinExistence type="predicted"/>
<sequence length="107" mass="11165">MSSLQVDPDALRSTKPGFAAAAAKVLEAARNVQSTVEAEGECWGNDEIGENFAKEYTPGAEDGMKGIEGLSKAVDALSTGVDAIASAFENQDELNSTAIDKIKSTIE</sequence>
<comment type="caution">
    <text evidence="1">The sequence shown here is derived from an EMBL/GenBank/DDBJ whole genome shotgun (WGS) entry which is preliminary data.</text>
</comment>
<evidence type="ECO:0008006" key="3">
    <source>
        <dbReference type="Google" id="ProtNLM"/>
    </source>
</evidence>
<name>A0A366DA19_9NOCA</name>
<gene>
    <name evidence="1" type="ORF">DFR74_11228</name>
</gene>
<dbReference type="EMBL" id="QNRE01000012">
    <property type="protein sequence ID" value="RBO86856.1"/>
    <property type="molecule type" value="Genomic_DNA"/>
</dbReference>
<dbReference type="AlphaFoldDB" id="A0A366DA19"/>
<dbReference type="Proteomes" id="UP000252586">
    <property type="component" value="Unassembled WGS sequence"/>
</dbReference>
<dbReference type="RefSeq" id="WP_067511742.1">
    <property type="nucleotide sequence ID" value="NZ_CP107943.1"/>
</dbReference>
<evidence type="ECO:0000313" key="1">
    <source>
        <dbReference type="EMBL" id="RBO86856.1"/>
    </source>
</evidence>
<keyword evidence="2" id="KW-1185">Reference proteome</keyword>
<protein>
    <recommendedName>
        <fullName evidence="3">Excreted virulence factor EspC (Type VII ESX diderm)</fullName>
    </recommendedName>
</protein>
<reference evidence="1 2" key="1">
    <citation type="submission" date="2018-06" db="EMBL/GenBank/DDBJ databases">
        <title>Genomic Encyclopedia of Type Strains, Phase IV (KMG-IV): sequencing the most valuable type-strain genomes for metagenomic binning, comparative biology and taxonomic classification.</title>
        <authorList>
            <person name="Goeker M."/>
        </authorList>
    </citation>
    <scope>NUCLEOTIDE SEQUENCE [LARGE SCALE GENOMIC DNA]</scope>
    <source>
        <strain evidence="1 2">DSM 44599</strain>
    </source>
</reference>
<evidence type="ECO:0000313" key="2">
    <source>
        <dbReference type="Proteomes" id="UP000252586"/>
    </source>
</evidence>
<accession>A0A366DA19</accession>
<dbReference type="STRING" id="1210090.GCA_001613185_05001"/>